<accession>A0A3S0ZHL1</accession>
<evidence type="ECO:0000256" key="2">
    <source>
        <dbReference type="ARBA" id="ARBA00022670"/>
    </source>
</evidence>
<evidence type="ECO:0000259" key="7">
    <source>
        <dbReference type="Pfam" id="PF01431"/>
    </source>
</evidence>
<keyword evidence="2" id="KW-0645">Protease</keyword>
<proteinExistence type="predicted"/>
<name>A0A3S0ZHL1_ELYCH</name>
<sequence length="443" mass="51294">MNVSQVEQRGGEPLREVIKKVGGWPILDAQWSSQGFVLEQVLGRMRKLYGSFLWNCGVGADDKNSAVNIIQIDQIALGMPSREYYLMDEHSYHLEAYRNLIVLVVRLLGVDEPRVQRDVDEILAFEKQLANFNMLSYLREFIMDDITEEEPIVLFATQYIQDVVSIIDRTDKRIVSNYVVWRLIMDMVPELASPFQAAMTEYKAVLQGMNREQVRWKKCVEFVNDRVGMAVGAMFVKNNFKKESRDTVTFTIDQFFENILRLKKFDSNRMMAKLRQPIDQDMWDQEPVTVNAFYNPNTNDIVLPAGILQPLFYSASFPKSLNYGGIGVVIGHEITHGFDDKGRQYDKDGNIKQWWDDHTSQAFNNRSQCMIDQYSNFKLEQIDQFIWCGKMRDEEALRKIRISAHSLGPIRVFGPLSNSKEFSEAYSCPLGSRMNPHHKCSVW</sequence>
<dbReference type="SUPFAM" id="SSF55486">
    <property type="entry name" value="Metalloproteases ('zincins'), catalytic domain"/>
    <property type="match status" value="1"/>
</dbReference>
<dbReference type="InterPro" id="IPR018497">
    <property type="entry name" value="Peptidase_M13_C"/>
</dbReference>
<dbReference type="InterPro" id="IPR024079">
    <property type="entry name" value="MetalloPept_cat_dom_sf"/>
</dbReference>
<keyword evidence="4" id="KW-0378">Hydrolase</keyword>
<comment type="caution">
    <text evidence="9">The sequence shown here is derived from an EMBL/GenBank/DDBJ whole genome shotgun (WGS) entry which is preliminary data.</text>
</comment>
<dbReference type="PRINTS" id="PR00786">
    <property type="entry name" value="NEPRILYSIN"/>
</dbReference>
<feature type="domain" description="Peptidase M13 N-terminal" evidence="8">
    <location>
        <begin position="1"/>
        <end position="132"/>
    </location>
</feature>
<dbReference type="Proteomes" id="UP000271974">
    <property type="component" value="Unassembled WGS sequence"/>
</dbReference>
<gene>
    <name evidence="9" type="ORF">EGW08_013165</name>
</gene>
<evidence type="ECO:0000259" key="8">
    <source>
        <dbReference type="Pfam" id="PF05649"/>
    </source>
</evidence>
<dbReference type="CDD" id="cd08662">
    <property type="entry name" value="M13"/>
    <property type="match status" value="1"/>
</dbReference>
<evidence type="ECO:0000256" key="3">
    <source>
        <dbReference type="ARBA" id="ARBA00022723"/>
    </source>
</evidence>
<dbReference type="GO" id="GO:0005886">
    <property type="term" value="C:plasma membrane"/>
    <property type="evidence" value="ECO:0007669"/>
    <property type="project" value="TreeGrafter"/>
</dbReference>
<comment type="cofactor">
    <cofactor evidence="1">
        <name>Zn(2+)</name>
        <dbReference type="ChEBI" id="CHEBI:29105"/>
    </cofactor>
</comment>
<evidence type="ECO:0000256" key="5">
    <source>
        <dbReference type="ARBA" id="ARBA00022833"/>
    </source>
</evidence>
<dbReference type="PROSITE" id="PS51885">
    <property type="entry name" value="NEPRILYSIN"/>
    <property type="match status" value="1"/>
</dbReference>
<keyword evidence="5" id="KW-0862">Zinc</keyword>
<dbReference type="InterPro" id="IPR000718">
    <property type="entry name" value="Peptidase_M13"/>
</dbReference>
<dbReference type="Pfam" id="PF05649">
    <property type="entry name" value="Peptidase_M13_N"/>
    <property type="match status" value="1"/>
</dbReference>
<keyword evidence="3" id="KW-0479">Metal-binding</keyword>
<keyword evidence="6" id="KW-0482">Metalloprotease</keyword>
<keyword evidence="10" id="KW-1185">Reference proteome</keyword>
<dbReference type="GO" id="GO:0046872">
    <property type="term" value="F:metal ion binding"/>
    <property type="evidence" value="ECO:0007669"/>
    <property type="project" value="UniProtKB-KW"/>
</dbReference>
<dbReference type="Pfam" id="PF01431">
    <property type="entry name" value="Peptidase_M13"/>
    <property type="match status" value="2"/>
</dbReference>
<dbReference type="EMBL" id="RQTK01000472">
    <property type="protein sequence ID" value="RUS79079.1"/>
    <property type="molecule type" value="Genomic_DNA"/>
</dbReference>
<dbReference type="Gene3D" id="3.40.390.10">
    <property type="entry name" value="Collagenase (Catalytic Domain)"/>
    <property type="match status" value="2"/>
</dbReference>
<evidence type="ECO:0000256" key="1">
    <source>
        <dbReference type="ARBA" id="ARBA00001947"/>
    </source>
</evidence>
<evidence type="ECO:0000313" key="10">
    <source>
        <dbReference type="Proteomes" id="UP000271974"/>
    </source>
</evidence>
<dbReference type="InterPro" id="IPR008753">
    <property type="entry name" value="Peptidase_M13_N"/>
</dbReference>
<protein>
    <recommendedName>
        <fullName evidence="11">Peptidase M13 C-terminal domain-containing protein</fullName>
    </recommendedName>
</protein>
<dbReference type="Gene3D" id="1.10.1380.10">
    <property type="entry name" value="Neutral endopeptidase , domain2"/>
    <property type="match status" value="1"/>
</dbReference>
<reference evidence="9 10" key="1">
    <citation type="submission" date="2019-01" db="EMBL/GenBank/DDBJ databases">
        <title>A draft genome assembly of the solar-powered sea slug Elysia chlorotica.</title>
        <authorList>
            <person name="Cai H."/>
            <person name="Li Q."/>
            <person name="Fang X."/>
            <person name="Li J."/>
            <person name="Curtis N.E."/>
            <person name="Altenburger A."/>
            <person name="Shibata T."/>
            <person name="Feng M."/>
            <person name="Maeda T."/>
            <person name="Schwartz J.A."/>
            <person name="Shigenobu S."/>
            <person name="Lundholm N."/>
            <person name="Nishiyama T."/>
            <person name="Yang H."/>
            <person name="Hasebe M."/>
            <person name="Li S."/>
            <person name="Pierce S.K."/>
            <person name="Wang J."/>
        </authorList>
    </citation>
    <scope>NUCLEOTIDE SEQUENCE [LARGE SCALE GENOMIC DNA]</scope>
    <source>
        <strain evidence="9">EC2010</strain>
        <tissue evidence="9">Whole organism of an adult</tissue>
    </source>
</reference>
<dbReference type="GO" id="GO:0004222">
    <property type="term" value="F:metalloendopeptidase activity"/>
    <property type="evidence" value="ECO:0007669"/>
    <property type="project" value="InterPro"/>
</dbReference>
<evidence type="ECO:0000256" key="4">
    <source>
        <dbReference type="ARBA" id="ARBA00022801"/>
    </source>
</evidence>
<evidence type="ECO:0000313" key="9">
    <source>
        <dbReference type="EMBL" id="RUS79079.1"/>
    </source>
</evidence>
<evidence type="ECO:0008006" key="11">
    <source>
        <dbReference type="Google" id="ProtNLM"/>
    </source>
</evidence>
<dbReference type="OrthoDB" id="6475849at2759"/>
<feature type="domain" description="Peptidase M13 C-terminal" evidence="7">
    <location>
        <begin position="386"/>
        <end position="442"/>
    </location>
</feature>
<dbReference type="PANTHER" id="PTHR11733">
    <property type="entry name" value="ZINC METALLOPROTEASE FAMILY M13 NEPRILYSIN-RELATED"/>
    <property type="match status" value="1"/>
</dbReference>
<organism evidence="9 10">
    <name type="scientific">Elysia chlorotica</name>
    <name type="common">Eastern emerald elysia</name>
    <name type="synonym">Sea slug</name>
    <dbReference type="NCBI Taxonomy" id="188477"/>
    <lineage>
        <taxon>Eukaryota</taxon>
        <taxon>Metazoa</taxon>
        <taxon>Spiralia</taxon>
        <taxon>Lophotrochozoa</taxon>
        <taxon>Mollusca</taxon>
        <taxon>Gastropoda</taxon>
        <taxon>Heterobranchia</taxon>
        <taxon>Euthyneura</taxon>
        <taxon>Panpulmonata</taxon>
        <taxon>Sacoglossa</taxon>
        <taxon>Placobranchoidea</taxon>
        <taxon>Plakobranchidae</taxon>
        <taxon>Elysia</taxon>
    </lineage>
</organism>
<dbReference type="GO" id="GO:0016485">
    <property type="term" value="P:protein processing"/>
    <property type="evidence" value="ECO:0007669"/>
    <property type="project" value="TreeGrafter"/>
</dbReference>
<dbReference type="PANTHER" id="PTHR11733:SF241">
    <property type="entry name" value="GH26575P-RELATED"/>
    <property type="match status" value="1"/>
</dbReference>
<evidence type="ECO:0000256" key="6">
    <source>
        <dbReference type="ARBA" id="ARBA00023049"/>
    </source>
</evidence>
<dbReference type="AlphaFoldDB" id="A0A3S0ZHL1"/>
<dbReference type="InterPro" id="IPR042089">
    <property type="entry name" value="Peptidase_M13_dom_2"/>
</dbReference>
<feature type="domain" description="Peptidase M13 C-terminal" evidence="7">
    <location>
        <begin position="291"/>
        <end position="380"/>
    </location>
</feature>